<dbReference type="Proteomes" id="UP000010878">
    <property type="component" value="Chromosome"/>
</dbReference>
<dbReference type="EMBL" id="CP003929">
    <property type="protein sequence ID" value="AGB37027.1"/>
    <property type="molecule type" value="Genomic_DNA"/>
</dbReference>
<reference evidence="2 3" key="1">
    <citation type="submission" date="2012-11" db="EMBL/GenBank/DDBJ databases">
        <title>FINISHED of Natronococcus occultus SP4, DSM 3396.</title>
        <authorList>
            <consortium name="DOE Joint Genome Institute"/>
            <person name="Eisen J."/>
            <person name="Huntemann M."/>
            <person name="Wei C.-L."/>
            <person name="Han J."/>
            <person name="Detter J.C."/>
            <person name="Han C."/>
            <person name="Tapia R."/>
            <person name="Chen A."/>
            <person name="Kyrpides N."/>
            <person name="Mavromatis K."/>
            <person name="Markowitz V."/>
            <person name="Szeto E."/>
            <person name="Ivanova N."/>
            <person name="Mikhailova N."/>
            <person name="Ovchinnikova G."/>
            <person name="Pagani I."/>
            <person name="Pati A."/>
            <person name="Goodwin L."/>
            <person name="Nordberg H.P."/>
            <person name="Cantor M.N."/>
            <person name="Hua S.X."/>
            <person name="Woyke T."/>
            <person name="Eisen J."/>
            <person name="Klenk H.-P."/>
            <person name="Klenk H.-P."/>
        </authorList>
    </citation>
    <scope>NUCLEOTIDE SEQUENCE [LARGE SCALE GENOMIC DNA]</scope>
    <source>
        <strain evidence="2 3">SP4</strain>
    </source>
</reference>
<evidence type="ECO:0000313" key="2">
    <source>
        <dbReference type="EMBL" id="AGB37027.1"/>
    </source>
</evidence>
<keyword evidence="3" id="KW-1185">Reference proteome</keyword>
<dbReference type="eggNOG" id="arCOG00570">
    <property type="taxonomic scope" value="Archaea"/>
</dbReference>
<dbReference type="PANTHER" id="PTHR43422">
    <property type="entry name" value="THIAMINE THIAZOLE SYNTHASE"/>
    <property type="match status" value="1"/>
</dbReference>
<feature type="domain" description="FAD-binding" evidence="1">
    <location>
        <begin position="22"/>
        <end position="353"/>
    </location>
</feature>
<dbReference type="Pfam" id="PF01494">
    <property type="entry name" value="FAD_binding_3"/>
    <property type="match status" value="1"/>
</dbReference>
<dbReference type="Gene3D" id="3.50.50.60">
    <property type="entry name" value="FAD/NAD(P)-binding domain"/>
    <property type="match status" value="1"/>
</dbReference>
<organism evidence="2 3">
    <name type="scientific">Natronococcus occultus SP4</name>
    <dbReference type="NCBI Taxonomy" id="694430"/>
    <lineage>
        <taxon>Archaea</taxon>
        <taxon>Methanobacteriati</taxon>
        <taxon>Methanobacteriota</taxon>
        <taxon>Stenosarchaea group</taxon>
        <taxon>Halobacteria</taxon>
        <taxon>Halobacteriales</taxon>
        <taxon>Natrialbaceae</taxon>
        <taxon>Natronococcus</taxon>
    </lineage>
</organism>
<sequence length="448" mass="49466">MTLQNIERYSSDRITTIGDRAVVLGGSMAGLCAARVLADGFDEVVVLERDPLPEEPESRDGVPQSAHPHVMLEAGRATLEDFFPGFGEHLLSAGGLMIDAATDMQYYARGDFLADGPARLPMYCATRALFEHAVRQQIATFVNVQQRGRCQFLDYIVTDDAVTGIIFRTANGTETSLSADLVVDATGRTSRTPAWLNANGYTAPEVDKVTVDVTYGTIRVERQPSARYSLFVPPTPPRTRGGAAIPVENDQWEVIFQGIHGDDVPTNERGVIEFAESLPIPNFAQLVTSRRWVSDEIHCYPFPSSIRRRFEALAHFPNGLLVTGDAIASFNPIYGQGMSVATLDALVLHHALAVNGLERLAPRFFNQTAEIIDSVWKIAVGADFKFPQTSGPKPTGTDIFNRYTSRLIQQAHSDGVLTDAFYRVFRLEQPPMLLLRPSIMWRVVRPTL</sequence>
<accession>L0JVG7</accession>
<dbReference type="SUPFAM" id="SSF51905">
    <property type="entry name" value="FAD/NAD(P)-binding domain"/>
    <property type="match status" value="1"/>
</dbReference>
<dbReference type="OrthoDB" id="202449at2157"/>
<dbReference type="RefSeq" id="WP_015320478.1">
    <property type="nucleotide sequence ID" value="NC_019974.1"/>
</dbReference>
<dbReference type="InterPro" id="IPR002938">
    <property type="entry name" value="FAD-bd"/>
</dbReference>
<dbReference type="PANTHER" id="PTHR43422:SF3">
    <property type="entry name" value="THIAMINE THIAZOLE SYNTHASE"/>
    <property type="match status" value="1"/>
</dbReference>
<evidence type="ECO:0000259" key="1">
    <source>
        <dbReference type="Pfam" id="PF01494"/>
    </source>
</evidence>
<dbReference type="HOGENOM" id="CLU_028028_2_0_2"/>
<dbReference type="AlphaFoldDB" id="L0JVG7"/>
<dbReference type="InterPro" id="IPR036188">
    <property type="entry name" value="FAD/NAD-bd_sf"/>
</dbReference>
<name>L0JVG7_9EURY</name>
<dbReference type="GO" id="GO:0071949">
    <property type="term" value="F:FAD binding"/>
    <property type="evidence" value="ECO:0007669"/>
    <property type="project" value="InterPro"/>
</dbReference>
<evidence type="ECO:0000313" key="3">
    <source>
        <dbReference type="Proteomes" id="UP000010878"/>
    </source>
</evidence>
<gene>
    <name evidence="2" type="ORF">Natoc_1190</name>
</gene>
<dbReference type="KEGG" id="nou:Natoc_1190"/>
<dbReference type="GeneID" id="14402631"/>
<dbReference type="STRING" id="694430.Natoc_1190"/>
<proteinExistence type="predicted"/>
<protein>
    <submittedName>
        <fullName evidence="2">2-polyprenyl-6-methoxyphenol hydroxylase-like oxidoreductase</fullName>
    </submittedName>
</protein>